<dbReference type="Pfam" id="PF07859">
    <property type="entry name" value="Abhydrolase_3"/>
    <property type="match status" value="1"/>
</dbReference>
<evidence type="ECO:0000256" key="1">
    <source>
        <dbReference type="ARBA" id="ARBA00022801"/>
    </source>
</evidence>
<sequence length="248" mass="27749">MPTTYEDTYEFHGKYDDQSYVVLYLHGGSFWNQPRGMQVRFARQLADVISGTVLMPIYPLAPTHDHKDVLNMLDGLYRQILTKVAPDKLILLGDSAGGGLALSLAEHLKEVGLPQPKNVIGLSPVLDVGLTNPAIASYENKDLVLDRYSQQVMMGHYYARHTTTDDWRVSPIYGNVQGLGHIAIFVGSDELLYPDAVKFRDQAQADGVHLDFFEFPHMMHNFYTLPMPEATVAFDQLVRLIEQPVAAG</sequence>
<protein>
    <recommendedName>
        <fullName evidence="2">Alpha/beta hydrolase fold-3 domain-containing protein</fullName>
    </recommendedName>
</protein>
<evidence type="ECO:0000313" key="5">
    <source>
        <dbReference type="Proteomes" id="UP000051139"/>
    </source>
</evidence>
<dbReference type="EMBL" id="JQCB01000004">
    <property type="protein sequence ID" value="KRN96341.1"/>
    <property type="molecule type" value="Genomic_DNA"/>
</dbReference>
<feature type="domain" description="Alpha/beta hydrolase fold-3" evidence="2">
    <location>
        <begin position="22"/>
        <end position="223"/>
    </location>
</feature>
<comment type="caution">
    <text evidence="4">The sequence shown here is derived from an EMBL/GenBank/DDBJ whole genome shotgun (WGS) entry which is preliminary data.</text>
</comment>
<proteinExistence type="predicted"/>
<dbReference type="PANTHER" id="PTHR48081">
    <property type="entry name" value="AB HYDROLASE SUPERFAMILY PROTEIN C4A8.06C"/>
    <property type="match status" value="1"/>
</dbReference>
<reference evidence="3 6" key="2">
    <citation type="submission" date="2019-07" db="EMBL/GenBank/DDBJ databases">
        <title>Whole genome shotgun sequence of Lactobacillus siliginis NBRC 101315.</title>
        <authorList>
            <person name="Hosoyama A."/>
            <person name="Uohara A."/>
            <person name="Ohji S."/>
            <person name="Ichikawa N."/>
        </authorList>
    </citation>
    <scope>NUCLEOTIDE SEQUENCE [LARGE SCALE GENOMIC DNA]</scope>
    <source>
        <strain evidence="3 6">NBRC 101315</strain>
    </source>
</reference>
<dbReference type="Proteomes" id="UP000051139">
    <property type="component" value="Unassembled WGS sequence"/>
</dbReference>
<dbReference type="InterPro" id="IPR013094">
    <property type="entry name" value="AB_hydrolase_3"/>
</dbReference>
<organism evidence="4 5">
    <name type="scientific">Furfurilactobacillus siliginis</name>
    <dbReference type="NCBI Taxonomy" id="348151"/>
    <lineage>
        <taxon>Bacteria</taxon>
        <taxon>Bacillati</taxon>
        <taxon>Bacillota</taxon>
        <taxon>Bacilli</taxon>
        <taxon>Lactobacillales</taxon>
        <taxon>Lactobacillaceae</taxon>
        <taxon>Furfurilactobacillus</taxon>
    </lineage>
</organism>
<evidence type="ECO:0000259" key="2">
    <source>
        <dbReference type="Pfam" id="PF07859"/>
    </source>
</evidence>
<gene>
    <name evidence="4" type="ORF">IV55_GL001303</name>
    <name evidence="3" type="ORF">LSI01_16570</name>
</gene>
<evidence type="ECO:0000313" key="6">
    <source>
        <dbReference type="Proteomes" id="UP000321429"/>
    </source>
</evidence>
<dbReference type="AlphaFoldDB" id="A0A0R2L957"/>
<dbReference type="EMBL" id="BJUD01000047">
    <property type="protein sequence ID" value="GEK29346.1"/>
    <property type="molecule type" value="Genomic_DNA"/>
</dbReference>
<keyword evidence="5" id="KW-1185">Reference proteome</keyword>
<accession>A0A0R2L957</accession>
<dbReference type="InterPro" id="IPR050300">
    <property type="entry name" value="GDXG_lipolytic_enzyme"/>
</dbReference>
<dbReference type="PATRIC" id="fig|348151.3.peg.1340"/>
<dbReference type="STRING" id="348151.IV55_GL001303"/>
<evidence type="ECO:0000313" key="3">
    <source>
        <dbReference type="EMBL" id="GEK29346.1"/>
    </source>
</evidence>
<dbReference type="Proteomes" id="UP000321429">
    <property type="component" value="Unassembled WGS sequence"/>
</dbReference>
<dbReference type="Gene3D" id="3.40.50.1820">
    <property type="entry name" value="alpha/beta hydrolase"/>
    <property type="match status" value="1"/>
</dbReference>
<name>A0A0R2L957_9LACO</name>
<dbReference type="PANTHER" id="PTHR48081:SF8">
    <property type="entry name" value="ALPHA_BETA HYDROLASE FOLD-3 DOMAIN-CONTAINING PROTEIN-RELATED"/>
    <property type="match status" value="1"/>
</dbReference>
<dbReference type="GO" id="GO:0016787">
    <property type="term" value="F:hydrolase activity"/>
    <property type="evidence" value="ECO:0007669"/>
    <property type="project" value="UniProtKB-KW"/>
</dbReference>
<keyword evidence="1" id="KW-0378">Hydrolase</keyword>
<dbReference type="OrthoDB" id="9815425at2"/>
<reference evidence="4 5" key="1">
    <citation type="journal article" date="2015" name="Genome Announc.">
        <title>Expanding the biotechnology potential of lactobacilli through comparative genomics of 213 strains and associated genera.</title>
        <authorList>
            <person name="Sun Z."/>
            <person name="Harris H.M."/>
            <person name="McCann A."/>
            <person name="Guo C."/>
            <person name="Argimon S."/>
            <person name="Zhang W."/>
            <person name="Yang X."/>
            <person name="Jeffery I.B."/>
            <person name="Cooney J.C."/>
            <person name="Kagawa T.F."/>
            <person name="Liu W."/>
            <person name="Song Y."/>
            <person name="Salvetti E."/>
            <person name="Wrobel A."/>
            <person name="Rasinkangas P."/>
            <person name="Parkhill J."/>
            <person name="Rea M.C."/>
            <person name="O'Sullivan O."/>
            <person name="Ritari J."/>
            <person name="Douillard F.P."/>
            <person name="Paul Ross R."/>
            <person name="Yang R."/>
            <person name="Briner A.E."/>
            <person name="Felis G.E."/>
            <person name="de Vos W.M."/>
            <person name="Barrangou R."/>
            <person name="Klaenhammer T.R."/>
            <person name="Caufield P.W."/>
            <person name="Cui Y."/>
            <person name="Zhang H."/>
            <person name="O'Toole P.W."/>
        </authorList>
    </citation>
    <scope>NUCLEOTIDE SEQUENCE [LARGE SCALE GENOMIC DNA]</scope>
    <source>
        <strain evidence="4 5">DSM 22696</strain>
    </source>
</reference>
<evidence type="ECO:0000313" key="4">
    <source>
        <dbReference type="EMBL" id="KRN96341.1"/>
    </source>
</evidence>
<dbReference type="SUPFAM" id="SSF53474">
    <property type="entry name" value="alpha/beta-Hydrolases"/>
    <property type="match status" value="1"/>
</dbReference>
<dbReference type="RefSeq" id="WP_057809508.1">
    <property type="nucleotide sequence ID" value="NZ_BJUD01000047.1"/>
</dbReference>
<dbReference type="InterPro" id="IPR029058">
    <property type="entry name" value="AB_hydrolase_fold"/>
</dbReference>